<evidence type="ECO:0000259" key="1">
    <source>
        <dbReference type="Pfam" id="PF14947"/>
    </source>
</evidence>
<dbReference type="Pfam" id="PF14947">
    <property type="entry name" value="HTH_45"/>
    <property type="match status" value="1"/>
</dbReference>
<gene>
    <name evidence="2" type="ORF">MSBRW_1682</name>
</gene>
<sequence length="282" mass="32303">MGVENDIKEKYPVSPVASEDQKIAEMKAVREKLSEIHNDIKKIIERSNKLYFEAALESSRREYSSTILNHLLEDIETGLERNMVKKCPEKINCTSAFTSLLQQNAELIKHGKVDDNLISNNRKKLDELRCGAPFSKCEQCFSEVSSLFTKQVNLMRSMRIYSDSQEHKSNISSIKTDTIMSEILEPISNNHRLEILKAVSFEMKSFSAFSELTSLRGGNLLFHLQKLLDNGLILQMHERGDYMITDKGLKILQGLQEIYSSLQNSPIQNTEDILQEEKKIKI</sequence>
<dbReference type="InterPro" id="IPR036388">
    <property type="entry name" value="WH-like_DNA-bd_sf"/>
</dbReference>
<dbReference type="InterPro" id="IPR036390">
    <property type="entry name" value="WH_DNA-bd_sf"/>
</dbReference>
<dbReference type="Proteomes" id="UP000033038">
    <property type="component" value="Chromosome"/>
</dbReference>
<dbReference type="InterPro" id="IPR016723">
    <property type="entry name" value="Tscrpt_reg_ArsR_prd"/>
</dbReference>
<dbReference type="KEGG" id="mbw:MSBRW_1682"/>
<dbReference type="PATRIC" id="fig|1434109.4.peg.2117"/>
<dbReference type="GeneID" id="24823171"/>
<reference evidence="2 3" key="1">
    <citation type="submission" date="2014-07" db="EMBL/GenBank/DDBJ databases">
        <title>Methanogenic archaea and the global carbon cycle.</title>
        <authorList>
            <person name="Henriksen J.R."/>
            <person name="Luke J."/>
            <person name="Reinhart S."/>
            <person name="Benedict M.N."/>
            <person name="Youngblut N.D."/>
            <person name="Metcalf M.E."/>
            <person name="Whitaker R.J."/>
            <person name="Metcalf W.W."/>
        </authorList>
    </citation>
    <scope>NUCLEOTIDE SEQUENCE [LARGE SCALE GENOMIC DNA]</scope>
    <source>
        <strain evidence="2 3">Wiesmoor</strain>
    </source>
</reference>
<dbReference type="SUPFAM" id="SSF46785">
    <property type="entry name" value="Winged helix' DNA-binding domain"/>
    <property type="match status" value="1"/>
</dbReference>
<accession>A0A0E3QMH8</accession>
<dbReference type="PIRSF" id="PIRSF018357">
    <property type="entry name" value="Trans_reg_ArsR_prd"/>
    <property type="match status" value="1"/>
</dbReference>
<evidence type="ECO:0000313" key="3">
    <source>
        <dbReference type="Proteomes" id="UP000033038"/>
    </source>
</evidence>
<dbReference type="InterPro" id="IPR038723">
    <property type="entry name" value="ArnR1-like_HTH"/>
</dbReference>
<dbReference type="EMBL" id="CP009526">
    <property type="protein sequence ID" value="AKB50935.1"/>
    <property type="molecule type" value="Genomic_DNA"/>
</dbReference>
<dbReference type="HOGENOM" id="CLU_085608_0_0_2"/>
<proteinExistence type="predicted"/>
<name>A0A0E3QMH8_METBA</name>
<dbReference type="RefSeq" id="WP_011307983.1">
    <property type="nucleotide sequence ID" value="NZ_CP009526.1"/>
</dbReference>
<organism evidence="2 3">
    <name type="scientific">Methanosarcina barkeri str. Wiesmoor</name>
    <dbReference type="NCBI Taxonomy" id="1434109"/>
    <lineage>
        <taxon>Archaea</taxon>
        <taxon>Methanobacteriati</taxon>
        <taxon>Methanobacteriota</taxon>
        <taxon>Stenosarchaea group</taxon>
        <taxon>Methanomicrobia</taxon>
        <taxon>Methanosarcinales</taxon>
        <taxon>Methanosarcinaceae</taxon>
        <taxon>Methanosarcina</taxon>
    </lineage>
</organism>
<dbReference type="Gene3D" id="1.10.10.10">
    <property type="entry name" value="Winged helix-like DNA-binding domain superfamily/Winged helix DNA-binding domain"/>
    <property type="match status" value="1"/>
</dbReference>
<evidence type="ECO:0000313" key="2">
    <source>
        <dbReference type="EMBL" id="AKB50935.1"/>
    </source>
</evidence>
<feature type="domain" description="ArnR1-like winged helix-turn-helix" evidence="1">
    <location>
        <begin position="194"/>
        <end position="259"/>
    </location>
</feature>
<dbReference type="AlphaFoldDB" id="A0A0E3QMH8"/>
<protein>
    <submittedName>
        <fullName evidence="2">Transcriptional regulator, ArsR family</fullName>
    </submittedName>
</protein>